<keyword evidence="8" id="KW-1185">Reference proteome</keyword>
<dbReference type="AlphaFoldDB" id="A0A9W6D3K7"/>
<dbReference type="EMBL" id="BSDR01000001">
    <property type="protein sequence ID" value="GLI34269.1"/>
    <property type="molecule type" value="Genomic_DNA"/>
</dbReference>
<feature type="coiled-coil region" evidence="4">
    <location>
        <begin position="130"/>
        <end position="157"/>
    </location>
</feature>
<organism evidence="7 8">
    <name type="scientific">Desulforhabdus amnigena</name>
    <dbReference type="NCBI Taxonomy" id="40218"/>
    <lineage>
        <taxon>Bacteria</taxon>
        <taxon>Pseudomonadati</taxon>
        <taxon>Thermodesulfobacteriota</taxon>
        <taxon>Syntrophobacteria</taxon>
        <taxon>Syntrophobacterales</taxon>
        <taxon>Syntrophobacteraceae</taxon>
        <taxon>Desulforhabdus</taxon>
    </lineage>
</organism>
<evidence type="ECO:0000256" key="3">
    <source>
        <dbReference type="PROSITE-ProRule" id="PRU01106"/>
    </source>
</evidence>
<gene>
    <name evidence="7" type="ORF">DAMNIGENAA_17020</name>
</gene>
<dbReference type="Pfam" id="PF03061">
    <property type="entry name" value="4HBT"/>
    <property type="match status" value="1"/>
</dbReference>
<feature type="region of interest" description="Disordered" evidence="5">
    <location>
        <begin position="157"/>
        <end position="177"/>
    </location>
</feature>
<sequence>MKGKRVSESSVIMAQKMNPQDANPAGNVHGGVIMRLIDIAGGVVAMRHGRSNAVTASIDRLSFHHPVYVGDLVTLKASLSMVGRSSMEVGVRVEAENIITGEVRHTASAYLTYVSLDEKGRPKEVPPLILETEEERRRNLEAKARKELRLLEKRNEEHYQGSGFSSALSKQDYRKIE</sequence>
<evidence type="ECO:0000256" key="5">
    <source>
        <dbReference type="SAM" id="MobiDB-lite"/>
    </source>
</evidence>
<reference evidence="7" key="1">
    <citation type="submission" date="2022-12" db="EMBL/GenBank/DDBJ databases">
        <title>Reference genome sequencing for broad-spectrum identification of bacterial and archaeal isolates by mass spectrometry.</title>
        <authorList>
            <person name="Sekiguchi Y."/>
            <person name="Tourlousse D.M."/>
        </authorList>
    </citation>
    <scope>NUCLEOTIDE SEQUENCE</scope>
    <source>
        <strain evidence="7">ASRB1</strain>
    </source>
</reference>
<evidence type="ECO:0000256" key="4">
    <source>
        <dbReference type="SAM" id="Coils"/>
    </source>
</evidence>
<accession>A0A9W6D3K7</accession>
<dbReference type="PROSITE" id="PS51770">
    <property type="entry name" value="HOTDOG_ACOT"/>
    <property type="match status" value="1"/>
</dbReference>
<proteinExistence type="inferred from homology"/>
<dbReference type="SUPFAM" id="SSF54637">
    <property type="entry name" value="Thioesterase/thiol ester dehydrase-isomerase"/>
    <property type="match status" value="1"/>
</dbReference>
<evidence type="ECO:0000259" key="6">
    <source>
        <dbReference type="PROSITE" id="PS51770"/>
    </source>
</evidence>
<dbReference type="Gene3D" id="3.10.129.10">
    <property type="entry name" value="Hotdog Thioesterase"/>
    <property type="match status" value="1"/>
</dbReference>
<dbReference type="PANTHER" id="PTHR11049">
    <property type="entry name" value="ACYL COENZYME A THIOESTER HYDROLASE"/>
    <property type="match status" value="1"/>
</dbReference>
<dbReference type="InterPro" id="IPR040170">
    <property type="entry name" value="Cytosol_ACT"/>
</dbReference>
<evidence type="ECO:0000256" key="1">
    <source>
        <dbReference type="ARBA" id="ARBA00010458"/>
    </source>
</evidence>
<dbReference type="PANTHER" id="PTHR11049:SF16">
    <property type="entry name" value="PROTEIN VDLD"/>
    <property type="match status" value="1"/>
</dbReference>
<dbReference type="GO" id="GO:0005829">
    <property type="term" value="C:cytosol"/>
    <property type="evidence" value="ECO:0007669"/>
    <property type="project" value="TreeGrafter"/>
</dbReference>
<dbReference type="GO" id="GO:0006637">
    <property type="term" value="P:acyl-CoA metabolic process"/>
    <property type="evidence" value="ECO:0007669"/>
    <property type="project" value="TreeGrafter"/>
</dbReference>
<protein>
    <submittedName>
        <fullName evidence="7">Acyl-CoA thioesterase</fullName>
    </submittedName>
</protein>
<keyword evidence="2 3" id="KW-0378">Hydrolase</keyword>
<dbReference type="RefSeq" id="WP_281793526.1">
    <property type="nucleotide sequence ID" value="NZ_BSDR01000001.1"/>
</dbReference>
<dbReference type="Proteomes" id="UP001144372">
    <property type="component" value="Unassembled WGS sequence"/>
</dbReference>
<dbReference type="InterPro" id="IPR033120">
    <property type="entry name" value="HOTDOG_ACOT"/>
</dbReference>
<comment type="similarity">
    <text evidence="1">Belongs to the acyl coenzyme A hydrolase family.</text>
</comment>
<evidence type="ECO:0000313" key="7">
    <source>
        <dbReference type="EMBL" id="GLI34269.1"/>
    </source>
</evidence>
<feature type="domain" description="HotDog ACOT-type" evidence="6">
    <location>
        <begin position="7"/>
        <end position="119"/>
    </location>
</feature>
<dbReference type="CDD" id="cd03442">
    <property type="entry name" value="BFIT_BACH"/>
    <property type="match status" value="1"/>
</dbReference>
<evidence type="ECO:0000313" key="8">
    <source>
        <dbReference type="Proteomes" id="UP001144372"/>
    </source>
</evidence>
<comment type="caution">
    <text evidence="7">The sequence shown here is derived from an EMBL/GenBank/DDBJ whole genome shotgun (WGS) entry which is preliminary data.</text>
</comment>
<dbReference type="InterPro" id="IPR029069">
    <property type="entry name" value="HotDog_dom_sf"/>
</dbReference>
<keyword evidence="4" id="KW-0175">Coiled coil</keyword>
<name>A0A9W6D3K7_9BACT</name>
<dbReference type="InterPro" id="IPR006683">
    <property type="entry name" value="Thioestr_dom"/>
</dbReference>
<dbReference type="GO" id="GO:0052816">
    <property type="term" value="F:long-chain fatty acyl-CoA hydrolase activity"/>
    <property type="evidence" value="ECO:0007669"/>
    <property type="project" value="TreeGrafter"/>
</dbReference>
<evidence type="ECO:0000256" key="2">
    <source>
        <dbReference type="ARBA" id="ARBA00022801"/>
    </source>
</evidence>